<dbReference type="InterPro" id="IPR015421">
    <property type="entry name" value="PyrdxlP-dep_Trfase_major"/>
</dbReference>
<dbReference type="Pfam" id="PF01041">
    <property type="entry name" value="DegT_DnrJ_EryC1"/>
    <property type="match status" value="1"/>
</dbReference>
<comment type="similarity">
    <text evidence="2 3">Belongs to the DegT/DnrJ/EryC1 family.</text>
</comment>
<keyword evidence="4" id="KW-0808">Transferase</keyword>
<accession>A0ABZ0BDI8</accession>
<gene>
    <name evidence="4" type="ORF">RPR59_06055</name>
</gene>
<protein>
    <submittedName>
        <fullName evidence="4">DegT/DnrJ/EryC1/StrS family aminotransferase</fullName>
    </submittedName>
</protein>
<dbReference type="Proteomes" id="UP001302249">
    <property type="component" value="Chromosome"/>
</dbReference>
<keyword evidence="4" id="KW-0032">Aminotransferase</keyword>
<dbReference type="GO" id="GO:0008483">
    <property type="term" value="F:transaminase activity"/>
    <property type="evidence" value="ECO:0007669"/>
    <property type="project" value="UniProtKB-KW"/>
</dbReference>
<evidence type="ECO:0000256" key="3">
    <source>
        <dbReference type="RuleBase" id="RU004508"/>
    </source>
</evidence>
<dbReference type="SUPFAM" id="SSF53383">
    <property type="entry name" value="PLP-dependent transferases"/>
    <property type="match status" value="1"/>
</dbReference>
<organism evidence="4 5">
    <name type="scientific">Stakelama saccharophila</name>
    <dbReference type="NCBI Taxonomy" id="3075605"/>
    <lineage>
        <taxon>Bacteria</taxon>
        <taxon>Pseudomonadati</taxon>
        <taxon>Pseudomonadota</taxon>
        <taxon>Alphaproteobacteria</taxon>
        <taxon>Sphingomonadales</taxon>
        <taxon>Sphingomonadaceae</taxon>
        <taxon>Stakelama</taxon>
    </lineage>
</organism>
<dbReference type="Gene3D" id="3.40.640.10">
    <property type="entry name" value="Type I PLP-dependent aspartate aminotransferase-like (Major domain)"/>
    <property type="match status" value="1"/>
</dbReference>
<dbReference type="PRINTS" id="PR00368">
    <property type="entry name" value="FADPNR"/>
</dbReference>
<dbReference type="PANTHER" id="PTHR30244:SF9">
    <property type="entry name" value="PROTEIN RV3402C"/>
    <property type="match status" value="1"/>
</dbReference>
<dbReference type="EMBL" id="CP135076">
    <property type="protein sequence ID" value="WNO54806.1"/>
    <property type="molecule type" value="Genomic_DNA"/>
</dbReference>
<evidence type="ECO:0000313" key="5">
    <source>
        <dbReference type="Proteomes" id="UP001302249"/>
    </source>
</evidence>
<evidence type="ECO:0000256" key="1">
    <source>
        <dbReference type="ARBA" id="ARBA00022898"/>
    </source>
</evidence>
<dbReference type="PANTHER" id="PTHR30244">
    <property type="entry name" value="TRANSAMINASE"/>
    <property type="match status" value="1"/>
</dbReference>
<keyword evidence="5" id="KW-1185">Reference proteome</keyword>
<evidence type="ECO:0000256" key="2">
    <source>
        <dbReference type="ARBA" id="ARBA00037999"/>
    </source>
</evidence>
<dbReference type="InterPro" id="IPR036188">
    <property type="entry name" value="FAD/NAD-bd_sf"/>
</dbReference>
<evidence type="ECO:0000313" key="4">
    <source>
        <dbReference type="EMBL" id="WNO54806.1"/>
    </source>
</evidence>
<dbReference type="RefSeq" id="WP_313917708.1">
    <property type="nucleotide sequence ID" value="NZ_CP135076.1"/>
</dbReference>
<dbReference type="InterPro" id="IPR000653">
    <property type="entry name" value="DegT/StrS_aminotransferase"/>
</dbReference>
<proteinExistence type="inferred from homology"/>
<sequence length="834" mass="87777">MSPTIPLIAPRPVPLSSLAERLAAMEARGIYSNAGPLVRGFEEEVVSRLFDGRGAGLAVANATLGLMLAIRQAAGRDWRGERFAMMPAFTFAATAQAAQWAGLTPLFVDSDPDDWSAAAAAEEAALAAHGDRIAVVVPYATFGNGIDLARYRRLQQDHGVAVVVDAAASLGGLDCDGHGIGTGMPFATVFSMHATKPFATAEGGLIYSGDVGRIDELRDMVNFGFTRPRCATLPGLNAKLPEVIALMAHAKLAGIDAVGEHRAALAARYGARLGAAFDRQRPLGRRPMAQFQSLLLPEALAVQRDDILRLLDQAGIGAAHYFAPHCAQQPHFRRTAISEPTPVADAIGRRIVNLPLHEAMAIPDVDRVCDALLDACETTARPSRVMAQAADPAKQRFETVMIGGGPAGMAVLTAAAKAGRLEEFASGLAIADAGDRPGSGNLGNYAITSDSTAETFLSAAKDSRYPELAALVDHPAGLDIARFSGALGVPLARTRPFLEGLARELTSLARRHGGAVETGLEAIGTRRLADGGWVTTLRDRTTGAERCWRSDNIVLATGGYQCADSIRKARIDDMPLHELAGDRLVASDPVLRLGGVDDLRERLAGLRAPRIAVIGASTSALAAVTLLLKAQPALPLGAGAVTLLHRQPLRPFYPSVEAARADGFTDFGPDDICPVSGFVYRLAGFRLEARELVLRMLGIGGRVPDPRVALHHVAVKDRAARRIVEQADLVIAALGYRPRALPLFGADGRAIALAAHAAGRPRMVDQQCRVMDASGAAIPGAFGIGLAAGFVPEGALGGEPSFTGKANGLWLWQNDVGRLVVDQVLARRSNAAAA</sequence>
<reference evidence="4 5" key="1">
    <citation type="submission" date="2023-09" db="EMBL/GenBank/DDBJ databases">
        <authorList>
            <person name="Rey-Velasco X."/>
        </authorList>
    </citation>
    <scope>NUCLEOTIDE SEQUENCE [LARGE SCALE GENOMIC DNA]</scope>
    <source>
        <strain evidence="4 5">W311</strain>
    </source>
</reference>
<dbReference type="Gene3D" id="3.50.50.60">
    <property type="entry name" value="FAD/NAD(P)-binding domain"/>
    <property type="match status" value="1"/>
</dbReference>
<keyword evidence="1 3" id="KW-0663">Pyridoxal phosphate</keyword>
<dbReference type="InterPro" id="IPR015424">
    <property type="entry name" value="PyrdxlP-dep_Trfase"/>
</dbReference>
<name>A0ABZ0BDI8_9SPHN</name>
<dbReference type="SUPFAM" id="SSF51905">
    <property type="entry name" value="FAD/NAD(P)-binding domain"/>
    <property type="match status" value="1"/>
</dbReference>